<evidence type="ECO:0000313" key="3">
    <source>
        <dbReference type="EMBL" id="KAK5050013.1"/>
    </source>
</evidence>
<dbReference type="EMBL" id="JAVRRD010000018">
    <property type="protein sequence ID" value="KAK5050013.1"/>
    <property type="molecule type" value="Genomic_DNA"/>
</dbReference>
<keyword evidence="2" id="KW-0812">Transmembrane</keyword>
<comment type="caution">
    <text evidence="3">The sequence shown here is derived from an EMBL/GenBank/DDBJ whole genome shotgun (WGS) entry which is preliminary data.</text>
</comment>
<feature type="region of interest" description="Disordered" evidence="1">
    <location>
        <begin position="681"/>
        <end position="708"/>
    </location>
</feature>
<feature type="compositionally biased region" description="Low complexity" evidence="1">
    <location>
        <begin position="738"/>
        <end position="747"/>
    </location>
</feature>
<evidence type="ECO:0000313" key="4">
    <source>
        <dbReference type="Proteomes" id="UP001358417"/>
    </source>
</evidence>
<keyword evidence="4" id="KW-1185">Reference proteome</keyword>
<feature type="transmembrane region" description="Helical" evidence="2">
    <location>
        <begin position="34"/>
        <end position="56"/>
    </location>
</feature>
<sequence length="764" mass="86525">MALSPDANIYKGFWTDWSRGKIWGLTWTLHPTEAVIFTNCMALFVTLFGAQLWTIVRYTLHQMSSPNEPNISTPHLNKQQVILRNASSGVSTARLMLKLAWKSRRSTGKRSKRAWSIGLIAILYAVLVMVIELFSSKAIGVSQINGGDPVLSRSRHCGIWNDTYYGIVVDQSYTTEKELGLSVQYYANVASEVQLSYEYAQECYMSTPVNNQKSSTCSTMKKAKIPWQAAEGPCPFAENLCQSDSKALVLDTGYIDSYNDLGINAEPKDRLKYRRITSCAVVNGTGRVIGWDGQTSNSNDDPDSREFAYARFGPSTYKNTDYTYSLSNFASFYDNFTVQVTNPYQLNVQRAMGLADPQWSPSDFDPIPELAQVGDLTLLFLSFNGMYLGQVDDPWFSAHGEHSFNTSLPFLNQRYTRDAAISTLGCTEQHQFCNEEDRCTGLLGFDQVQNDNFFNTGLSPQQNATFDRMLRAVVASTLRNSVEYLALTTTPILASKSIASGRSGAVVSRALPDDQWKTELQYWHSVSMSHLQRTMVQWVTGQIAPEPEYLQAPIAEQDIWFCKSLIIPSAVYSSFSVMSIIIIFVFGIFVIIASLNVEKLARWIRKLLRKQKSKNTWNDDHMLGIKAHRNKSPKTTISEKDYEHLHPMAQQRGSEIFEWEKIPPLPEKQEDKIRPREEKAFPSFKDRLSPSHAWSPDNAPPRPRRDSKVSLLFKECEITAPEMPKKAMSGSKEKRYSRLYLRPSLSPRRAKAPSHLDGQQDIWI</sequence>
<feature type="transmembrane region" description="Helical" evidence="2">
    <location>
        <begin position="571"/>
        <end position="597"/>
    </location>
</feature>
<organism evidence="3 4">
    <name type="scientific">Exophiala bonariae</name>
    <dbReference type="NCBI Taxonomy" id="1690606"/>
    <lineage>
        <taxon>Eukaryota</taxon>
        <taxon>Fungi</taxon>
        <taxon>Dikarya</taxon>
        <taxon>Ascomycota</taxon>
        <taxon>Pezizomycotina</taxon>
        <taxon>Eurotiomycetes</taxon>
        <taxon>Chaetothyriomycetidae</taxon>
        <taxon>Chaetothyriales</taxon>
        <taxon>Herpotrichiellaceae</taxon>
        <taxon>Exophiala</taxon>
    </lineage>
</organism>
<dbReference type="Proteomes" id="UP001358417">
    <property type="component" value="Unassembled WGS sequence"/>
</dbReference>
<protein>
    <submittedName>
        <fullName evidence="3">Uncharacterized protein</fullName>
    </submittedName>
</protein>
<gene>
    <name evidence="3" type="ORF">LTR84_004132</name>
</gene>
<proteinExistence type="predicted"/>
<keyword evidence="2" id="KW-1133">Transmembrane helix</keyword>
<reference evidence="3 4" key="1">
    <citation type="submission" date="2023-08" db="EMBL/GenBank/DDBJ databases">
        <title>Black Yeasts Isolated from many extreme environments.</title>
        <authorList>
            <person name="Coleine C."/>
            <person name="Stajich J.E."/>
            <person name="Selbmann L."/>
        </authorList>
    </citation>
    <scope>NUCLEOTIDE SEQUENCE [LARGE SCALE GENOMIC DNA]</scope>
    <source>
        <strain evidence="3 4">CCFEE 5792</strain>
    </source>
</reference>
<evidence type="ECO:0000256" key="1">
    <source>
        <dbReference type="SAM" id="MobiDB-lite"/>
    </source>
</evidence>
<dbReference type="RefSeq" id="XP_064704823.1">
    <property type="nucleotide sequence ID" value="XM_064847711.1"/>
</dbReference>
<feature type="transmembrane region" description="Helical" evidence="2">
    <location>
        <begin position="114"/>
        <end position="134"/>
    </location>
</feature>
<feature type="region of interest" description="Disordered" evidence="1">
    <location>
        <begin position="720"/>
        <end position="764"/>
    </location>
</feature>
<accession>A0AAV9N6K1</accession>
<dbReference type="AlphaFoldDB" id="A0AAV9N6K1"/>
<dbReference type="GeneID" id="89972311"/>
<name>A0AAV9N6K1_9EURO</name>
<keyword evidence="2" id="KW-0472">Membrane</keyword>
<evidence type="ECO:0000256" key="2">
    <source>
        <dbReference type="SAM" id="Phobius"/>
    </source>
</evidence>